<dbReference type="OrthoDB" id="1376970at2"/>
<comment type="caution">
    <text evidence="2">The sequence shown here is derived from an EMBL/GenBank/DDBJ whole genome shotgun (WGS) entry which is preliminary data.</text>
</comment>
<keyword evidence="1" id="KW-0472">Membrane</keyword>
<evidence type="ECO:0000256" key="1">
    <source>
        <dbReference type="SAM" id="Phobius"/>
    </source>
</evidence>
<keyword evidence="1" id="KW-1133">Transmembrane helix</keyword>
<name>A0A495IYT4_9SPHI</name>
<reference evidence="2 3" key="1">
    <citation type="submission" date="2018-10" db="EMBL/GenBank/DDBJ databases">
        <title>Genomic Encyclopedia of Archaeal and Bacterial Type Strains, Phase II (KMG-II): from individual species to whole genera.</title>
        <authorList>
            <person name="Goeker M."/>
        </authorList>
    </citation>
    <scope>NUCLEOTIDE SEQUENCE [LARGE SCALE GENOMIC DNA]</scope>
    <source>
        <strain evidence="2 3">DSM 18602</strain>
    </source>
</reference>
<sequence length="74" mass="8639">MLQNNKKQKSLNRRFLLILGGAAFICFLVLGSMLIFWDRFGLSQTQRFAFGGVIIIYGIIRFARLLRKEKNEEE</sequence>
<evidence type="ECO:0000313" key="3">
    <source>
        <dbReference type="Proteomes" id="UP000268007"/>
    </source>
</evidence>
<keyword evidence="3" id="KW-1185">Reference proteome</keyword>
<dbReference type="EMBL" id="RBKU01000001">
    <property type="protein sequence ID" value="RKR81238.1"/>
    <property type="molecule type" value="Genomic_DNA"/>
</dbReference>
<dbReference type="Proteomes" id="UP000268007">
    <property type="component" value="Unassembled WGS sequence"/>
</dbReference>
<dbReference type="AlphaFoldDB" id="A0A495IYT4"/>
<feature type="transmembrane region" description="Helical" evidence="1">
    <location>
        <begin position="15"/>
        <end position="36"/>
    </location>
</feature>
<organism evidence="2 3">
    <name type="scientific">Mucilaginibacter gracilis</name>
    <dbReference type="NCBI Taxonomy" id="423350"/>
    <lineage>
        <taxon>Bacteria</taxon>
        <taxon>Pseudomonadati</taxon>
        <taxon>Bacteroidota</taxon>
        <taxon>Sphingobacteriia</taxon>
        <taxon>Sphingobacteriales</taxon>
        <taxon>Sphingobacteriaceae</taxon>
        <taxon>Mucilaginibacter</taxon>
    </lineage>
</organism>
<dbReference type="RefSeq" id="WP_121196956.1">
    <property type="nucleotide sequence ID" value="NZ_RBKU01000001.1"/>
</dbReference>
<protein>
    <submittedName>
        <fullName evidence="2">Uncharacterized protein</fullName>
    </submittedName>
</protein>
<evidence type="ECO:0000313" key="2">
    <source>
        <dbReference type="EMBL" id="RKR81238.1"/>
    </source>
</evidence>
<proteinExistence type="predicted"/>
<feature type="transmembrane region" description="Helical" evidence="1">
    <location>
        <begin position="48"/>
        <end position="66"/>
    </location>
</feature>
<gene>
    <name evidence="2" type="ORF">BDD43_1383</name>
</gene>
<keyword evidence="1" id="KW-0812">Transmembrane</keyword>
<accession>A0A495IYT4</accession>